<dbReference type="Pfam" id="PF07690">
    <property type="entry name" value="MFS_1"/>
    <property type="match status" value="1"/>
</dbReference>
<evidence type="ECO:0000256" key="4">
    <source>
        <dbReference type="ARBA" id="ARBA00022989"/>
    </source>
</evidence>
<dbReference type="PROSITE" id="PS50850">
    <property type="entry name" value="MFS"/>
    <property type="match status" value="1"/>
</dbReference>
<dbReference type="RefSeq" id="WP_106227245.1">
    <property type="nucleotide sequence ID" value="NZ_PVTV01000012.1"/>
</dbReference>
<dbReference type="PANTHER" id="PTHR43124">
    <property type="entry name" value="PURINE EFFLUX PUMP PBUE"/>
    <property type="match status" value="1"/>
</dbReference>
<proteinExistence type="predicted"/>
<keyword evidence="4 6" id="KW-1133">Transmembrane helix</keyword>
<name>A0A2T0XI00_9BURK</name>
<comment type="subcellular location">
    <subcellularLocation>
        <location evidence="1">Cell membrane</location>
        <topology evidence="1">Multi-pass membrane protein</topology>
    </subcellularLocation>
</comment>
<feature type="transmembrane region" description="Helical" evidence="6">
    <location>
        <begin position="372"/>
        <end position="395"/>
    </location>
</feature>
<dbReference type="EMBL" id="PVTV01000012">
    <property type="protein sequence ID" value="PRY98545.1"/>
    <property type="molecule type" value="Genomic_DNA"/>
</dbReference>
<evidence type="ECO:0000256" key="6">
    <source>
        <dbReference type="SAM" id="Phobius"/>
    </source>
</evidence>
<evidence type="ECO:0000256" key="2">
    <source>
        <dbReference type="ARBA" id="ARBA00022475"/>
    </source>
</evidence>
<feature type="transmembrane region" description="Helical" evidence="6">
    <location>
        <begin position="113"/>
        <end position="131"/>
    </location>
</feature>
<feature type="transmembrane region" description="Helical" evidence="6">
    <location>
        <begin position="56"/>
        <end position="75"/>
    </location>
</feature>
<dbReference type="AlphaFoldDB" id="A0A2T0XI00"/>
<feature type="transmembrane region" description="Helical" evidence="6">
    <location>
        <begin position="170"/>
        <end position="189"/>
    </location>
</feature>
<feature type="transmembrane region" description="Helical" evidence="6">
    <location>
        <begin position="87"/>
        <end position="107"/>
    </location>
</feature>
<evidence type="ECO:0000256" key="1">
    <source>
        <dbReference type="ARBA" id="ARBA00004651"/>
    </source>
</evidence>
<dbReference type="PANTHER" id="PTHR43124:SF3">
    <property type="entry name" value="CHLORAMPHENICOL EFFLUX PUMP RV0191"/>
    <property type="match status" value="1"/>
</dbReference>
<keyword evidence="3 6" id="KW-0812">Transmembrane</keyword>
<gene>
    <name evidence="8" type="ORF">BCM14_1378</name>
</gene>
<dbReference type="InterPro" id="IPR011701">
    <property type="entry name" value="MFS"/>
</dbReference>
<evidence type="ECO:0000256" key="5">
    <source>
        <dbReference type="ARBA" id="ARBA00023136"/>
    </source>
</evidence>
<reference evidence="8 9" key="1">
    <citation type="submission" date="2018-03" db="EMBL/GenBank/DDBJ databases">
        <title>Genomic Encyclopedia of Type Strains, Phase III (KMG-III): the genomes of soil and plant-associated and newly described type strains.</title>
        <authorList>
            <person name="Whitman W."/>
        </authorList>
    </citation>
    <scope>NUCLEOTIDE SEQUENCE [LARGE SCALE GENOMIC DNA]</scope>
    <source>
        <strain evidence="8 9">MWH-P2sevCIIIb</strain>
    </source>
</reference>
<dbReference type="InterPro" id="IPR020846">
    <property type="entry name" value="MFS_dom"/>
</dbReference>
<protein>
    <submittedName>
        <fullName evidence="8">Putative MFS family arabinose efflux permease</fullName>
    </submittedName>
</protein>
<keyword evidence="9" id="KW-1185">Reference proteome</keyword>
<evidence type="ECO:0000313" key="9">
    <source>
        <dbReference type="Proteomes" id="UP000238308"/>
    </source>
</evidence>
<organism evidence="8 9">
    <name type="scientific">Jezberella montanilacus</name>
    <dbReference type="NCBI Taxonomy" id="323426"/>
    <lineage>
        <taxon>Bacteria</taxon>
        <taxon>Pseudomonadati</taxon>
        <taxon>Pseudomonadota</taxon>
        <taxon>Betaproteobacteria</taxon>
        <taxon>Burkholderiales</taxon>
        <taxon>Alcaligenaceae</taxon>
        <taxon>Jezberella</taxon>
    </lineage>
</organism>
<dbReference type="OrthoDB" id="9814303at2"/>
<dbReference type="InterPro" id="IPR050189">
    <property type="entry name" value="MFS_Efflux_Transporters"/>
</dbReference>
<dbReference type="InterPro" id="IPR036259">
    <property type="entry name" value="MFS_trans_sf"/>
</dbReference>
<feature type="transmembrane region" description="Helical" evidence="6">
    <location>
        <begin position="311"/>
        <end position="329"/>
    </location>
</feature>
<evidence type="ECO:0000313" key="8">
    <source>
        <dbReference type="EMBL" id="PRY98545.1"/>
    </source>
</evidence>
<dbReference type="Proteomes" id="UP000238308">
    <property type="component" value="Unassembled WGS sequence"/>
</dbReference>
<accession>A0A2T0XI00</accession>
<keyword evidence="2" id="KW-1003">Cell membrane</keyword>
<dbReference type="CDD" id="cd17324">
    <property type="entry name" value="MFS_NepI_like"/>
    <property type="match status" value="1"/>
</dbReference>
<feature type="transmembrane region" description="Helical" evidence="6">
    <location>
        <begin position="341"/>
        <end position="366"/>
    </location>
</feature>
<evidence type="ECO:0000259" key="7">
    <source>
        <dbReference type="PROSITE" id="PS50850"/>
    </source>
</evidence>
<keyword evidence="5 6" id="KW-0472">Membrane</keyword>
<feature type="transmembrane region" description="Helical" evidence="6">
    <location>
        <begin position="143"/>
        <end position="164"/>
    </location>
</feature>
<sequence length="404" mass="42775">MATEATTSQQPQSSTQGVIFLLALAAFASSSAFRVCDPLLPLLAREFAVGLTESSYVVTSFSVAYGVLQFFYGPLADRYGKFRTLSYATLGCAVGSLIVATAPSLQIMVFGRFLAGATAAGIVPLSMAWIGDHVPYERRQATLAQFITGTIFGVSLGQLMGGVFADTLGWRAAFYALAATYVTVGLLLLSKLKTVPEKKPVPGQDTSLLGSIKQVLAVRWARVILLTVFTEGALVFGSLAFVPSYLQDHHGVSPSTAGIIGGMFAIGALIYVFQSNSLVQRLGERKMAQWGGFVMAIAYTCYWASSFWPFAALASVLLGFGFYLLHAVLQTNATQMAPAVRGTAVSLFASFLFMGQSIGVSLNAWIGDSFGLVWVFVLGAAAIPALALLFAQALLSRRAAAGAK</sequence>
<dbReference type="SUPFAM" id="SSF103473">
    <property type="entry name" value="MFS general substrate transporter"/>
    <property type="match status" value="1"/>
</dbReference>
<feature type="transmembrane region" description="Helical" evidence="6">
    <location>
        <begin position="252"/>
        <end position="275"/>
    </location>
</feature>
<dbReference type="Gene3D" id="1.20.1250.20">
    <property type="entry name" value="MFS general substrate transporter like domains"/>
    <property type="match status" value="1"/>
</dbReference>
<feature type="domain" description="Major facilitator superfamily (MFS) profile" evidence="7">
    <location>
        <begin position="18"/>
        <end position="399"/>
    </location>
</feature>
<dbReference type="GO" id="GO:0005886">
    <property type="term" value="C:plasma membrane"/>
    <property type="evidence" value="ECO:0007669"/>
    <property type="project" value="UniProtKB-SubCell"/>
</dbReference>
<dbReference type="GO" id="GO:0022857">
    <property type="term" value="F:transmembrane transporter activity"/>
    <property type="evidence" value="ECO:0007669"/>
    <property type="project" value="InterPro"/>
</dbReference>
<evidence type="ECO:0000256" key="3">
    <source>
        <dbReference type="ARBA" id="ARBA00022692"/>
    </source>
</evidence>
<comment type="caution">
    <text evidence="8">The sequence shown here is derived from an EMBL/GenBank/DDBJ whole genome shotgun (WGS) entry which is preliminary data.</text>
</comment>
<feature type="transmembrane region" description="Helical" evidence="6">
    <location>
        <begin position="223"/>
        <end position="246"/>
    </location>
</feature>